<dbReference type="EMBL" id="JACWMT010000001">
    <property type="protein sequence ID" value="MBD1269458.1"/>
    <property type="molecule type" value="Genomic_DNA"/>
</dbReference>
<dbReference type="PANTHER" id="PTHR42879:SF6">
    <property type="entry name" value="NADPH-DEPENDENT REDUCTASE BACG"/>
    <property type="match status" value="1"/>
</dbReference>
<dbReference type="PANTHER" id="PTHR42879">
    <property type="entry name" value="3-OXOACYL-(ACYL-CARRIER-PROTEIN) REDUCTASE"/>
    <property type="match status" value="1"/>
</dbReference>
<dbReference type="SUPFAM" id="SSF51735">
    <property type="entry name" value="NAD(P)-binding Rossmann-fold domains"/>
    <property type="match status" value="1"/>
</dbReference>
<dbReference type="PRINTS" id="PR00081">
    <property type="entry name" value="GDHRDH"/>
</dbReference>
<name>A0A8I0FTS3_9ACTN</name>
<dbReference type="Pfam" id="PF13561">
    <property type="entry name" value="adh_short_C2"/>
    <property type="match status" value="1"/>
</dbReference>
<dbReference type="Gene3D" id="3.40.50.720">
    <property type="entry name" value="NAD(P)-binding Rossmann-like Domain"/>
    <property type="match status" value="1"/>
</dbReference>
<evidence type="ECO:0000313" key="4">
    <source>
        <dbReference type="Proteomes" id="UP000587211"/>
    </source>
</evidence>
<evidence type="ECO:0000313" key="3">
    <source>
        <dbReference type="EMBL" id="NYI36633.1"/>
    </source>
</evidence>
<dbReference type="RefSeq" id="WP_179422430.1">
    <property type="nucleotide sequence ID" value="NZ_BAAAMP010000002.1"/>
</dbReference>
<evidence type="ECO:0000256" key="1">
    <source>
        <dbReference type="ARBA" id="ARBA00006484"/>
    </source>
</evidence>
<reference evidence="3 4" key="1">
    <citation type="submission" date="2020-07" db="EMBL/GenBank/DDBJ databases">
        <title>Sequencing the genomes of 1000 actinobacteria strains.</title>
        <authorList>
            <person name="Klenk H.-P."/>
        </authorList>
    </citation>
    <scope>NUCLEOTIDE SEQUENCE [LARGE SCALE GENOMIC DNA]</scope>
    <source>
        <strain evidence="3 4">DSM 19087</strain>
    </source>
</reference>
<evidence type="ECO:0000313" key="2">
    <source>
        <dbReference type="EMBL" id="MBD1269458.1"/>
    </source>
</evidence>
<organism evidence="2 5">
    <name type="scientific">Aeromicrobium tamlense</name>
    <dbReference type="NCBI Taxonomy" id="375541"/>
    <lineage>
        <taxon>Bacteria</taxon>
        <taxon>Bacillati</taxon>
        <taxon>Actinomycetota</taxon>
        <taxon>Actinomycetes</taxon>
        <taxon>Propionibacteriales</taxon>
        <taxon>Nocardioidaceae</taxon>
        <taxon>Aeromicrobium</taxon>
    </lineage>
</organism>
<dbReference type="Proteomes" id="UP000659061">
    <property type="component" value="Unassembled WGS sequence"/>
</dbReference>
<dbReference type="InterPro" id="IPR036291">
    <property type="entry name" value="NAD(P)-bd_dom_sf"/>
</dbReference>
<dbReference type="InterPro" id="IPR050259">
    <property type="entry name" value="SDR"/>
</dbReference>
<evidence type="ECO:0000313" key="5">
    <source>
        <dbReference type="Proteomes" id="UP000659061"/>
    </source>
</evidence>
<keyword evidence="4" id="KW-1185">Reference proteome</keyword>
<dbReference type="Proteomes" id="UP000587211">
    <property type="component" value="Unassembled WGS sequence"/>
</dbReference>
<reference evidence="2" key="2">
    <citation type="submission" date="2020-09" db="EMBL/GenBank/DDBJ databases">
        <title>Novel species in genus Aeromicrobium.</title>
        <authorList>
            <person name="Zhang G."/>
        </authorList>
    </citation>
    <scope>NUCLEOTIDE SEQUENCE</scope>
    <source>
        <strain evidence="2">SSW1-57</strain>
    </source>
</reference>
<protein>
    <submittedName>
        <fullName evidence="3">NAD(P)-dependent dehydrogenase (Short-subunit alcohol dehydrogenase family)</fullName>
    </submittedName>
    <submittedName>
        <fullName evidence="2">SDR family oxidoreductase</fullName>
    </submittedName>
</protein>
<sequence length="232" mass="24572">MSRPVAIVTAASSGIGAGIARTLASSHDLVLFARSEAVVELANELGAVAVRGSLTDAADREHLVATTIERFGRIDAVAVNSGHPPKGDLLELTDEDWSTGFELLFTSVVDLARLVTPHMQAAGRGAWAVVTSYASLLPEPAMPVSSVVRAAVQSWVKLYATRVAADGIRANCVLPGFVQTHPIDRERLATIPQRRYAQPGEIGTVVRFLLSDEASFVTGQNHVVDGGMIPLP</sequence>
<comment type="caution">
    <text evidence="2">The sequence shown here is derived from an EMBL/GenBank/DDBJ whole genome shotgun (WGS) entry which is preliminary data.</text>
</comment>
<dbReference type="EMBL" id="JACBZN010000001">
    <property type="protein sequence ID" value="NYI36633.1"/>
    <property type="molecule type" value="Genomic_DNA"/>
</dbReference>
<comment type="similarity">
    <text evidence="1">Belongs to the short-chain dehydrogenases/reductases (SDR) family.</text>
</comment>
<gene>
    <name evidence="3" type="ORF">BJ975_000008</name>
    <name evidence="2" type="ORF">IDH50_04370</name>
</gene>
<accession>A0A8I0FTS3</accession>
<dbReference type="InterPro" id="IPR002347">
    <property type="entry name" value="SDR_fam"/>
</dbReference>
<proteinExistence type="inferred from homology"/>
<dbReference type="AlphaFoldDB" id="A0A8I0FTS3"/>